<feature type="repeat" description="TPR" evidence="3">
    <location>
        <begin position="713"/>
        <end position="746"/>
    </location>
</feature>
<dbReference type="Proteomes" id="UP000176221">
    <property type="component" value="Unassembled WGS sequence"/>
</dbReference>
<feature type="transmembrane region" description="Helical" evidence="4">
    <location>
        <begin position="203"/>
        <end position="220"/>
    </location>
</feature>
<feature type="transmembrane region" description="Helical" evidence="4">
    <location>
        <begin position="179"/>
        <end position="196"/>
    </location>
</feature>
<keyword evidence="4" id="KW-0812">Transmembrane</keyword>
<protein>
    <submittedName>
        <fullName evidence="5">Uncharacterized protein</fullName>
    </submittedName>
</protein>
<keyword evidence="4" id="KW-1133">Transmembrane helix</keyword>
<dbReference type="PANTHER" id="PTHR45586:SF1">
    <property type="entry name" value="LIPOPOLYSACCHARIDE ASSEMBLY PROTEIN B"/>
    <property type="match status" value="1"/>
</dbReference>
<keyword evidence="2 3" id="KW-0802">TPR repeat</keyword>
<dbReference type="SMART" id="SM00028">
    <property type="entry name" value="TPR"/>
    <property type="match status" value="3"/>
</dbReference>
<feature type="transmembrane region" description="Helical" evidence="4">
    <location>
        <begin position="353"/>
        <end position="380"/>
    </location>
</feature>
<dbReference type="AlphaFoldDB" id="A0A1G2N9B9"/>
<feature type="transmembrane region" description="Helical" evidence="4">
    <location>
        <begin position="456"/>
        <end position="476"/>
    </location>
</feature>
<evidence type="ECO:0000256" key="4">
    <source>
        <dbReference type="SAM" id="Phobius"/>
    </source>
</evidence>
<evidence type="ECO:0000256" key="3">
    <source>
        <dbReference type="PROSITE-ProRule" id="PRU00339"/>
    </source>
</evidence>
<feature type="transmembrane region" description="Helical" evidence="4">
    <location>
        <begin position="226"/>
        <end position="245"/>
    </location>
</feature>
<dbReference type="EMBL" id="MHRX01000057">
    <property type="protein sequence ID" value="OHA31882.1"/>
    <property type="molecule type" value="Genomic_DNA"/>
</dbReference>
<sequence>MENTTEQKRSILDTLPYILILLITFLVPLFVIPALTVPFAKVFVASMGTLVALLLWSVGRLREGMVALPRSIAVLGLLLLPLPFFLSAIFTASPYQSFFGAGFEMGTVVNITILTVLALLITAVVHTKSRMFNFYVIFIGSFFLVSLLQLIRLFSGGDTLSFGVFTNAAMNFVGKWNDLGIFFGIGAILAMAAIDFKIDGKAIRVLSWAALVISLFFLAVVHFLALWIVLALVAIVIAVYTMSIARSQKEGEAAQPFFKTPPVAAVAVVVVSILFLIAGNSINDSLARRFNIVQIEVRPNWQSTIAVMKHSLNKNLLLGSGPNTFQKQWVEAKPADVNTSLFWNTDFDSGVGLIPTLFVTTGLLGALFWLFFFGSFIYAGARAIIAPIKDQWMRFFTVSSFLIALYLWTVSIIYVPGSAIFTLAFIFTGIFIGAVMKEKLITTLAILYSKEPRRNFAAVLVLMFFIIISASSGYLLSEKTVSLLNVSRGLAHLNGDGDLVKAESSLIKAVSTNSHSDDSMRLLAEFYIVKMNNIANNPGSNQETSRQEFQQALSDALNWSQQAVKIDPTDYQNYISLGRVYESVTVLSVEGAYENAKKNYEIARQLNPRSPAVVLVLARLEAARGNYDGANALIADALVLKPNYTDAVFLESQISVTRGDVPAAIASAEKAGILAPNDAVVFFQIGFLKYTNKDYRGAIEALERSVTLRNQYSNARYFLGLSYSKLGRVEEAIAQFEEIEKYNPDNAEVKLILSNLRQGKPPLTGAVEPATRDELPVSEE</sequence>
<feature type="transmembrane region" description="Helical" evidence="4">
    <location>
        <begin position="257"/>
        <end position="278"/>
    </location>
</feature>
<comment type="caution">
    <text evidence="5">The sequence shown here is derived from an EMBL/GenBank/DDBJ whole genome shotgun (WGS) entry which is preliminary data.</text>
</comment>
<dbReference type="InterPro" id="IPR051012">
    <property type="entry name" value="CellSynth/LPSAsmb/PSIAsmb"/>
</dbReference>
<feature type="transmembrane region" description="Helical" evidence="4">
    <location>
        <begin position="12"/>
        <end position="32"/>
    </location>
</feature>
<evidence type="ECO:0000256" key="1">
    <source>
        <dbReference type="ARBA" id="ARBA00022737"/>
    </source>
</evidence>
<gene>
    <name evidence="5" type="ORF">A2928_02040</name>
</gene>
<accession>A0A1G2N9B9</accession>
<proteinExistence type="predicted"/>
<evidence type="ECO:0000313" key="5">
    <source>
        <dbReference type="EMBL" id="OHA31882.1"/>
    </source>
</evidence>
<dbReference type="Gene3D" id="1.25.40.10">
    <property type="entry name" value="Tetratricopeptide repeat domain"/>
    <property type="match status" value="3"/>
</dbReference>
<name>A0A1G2N9B9_9BACT</name>
<feature type="transmembrane region" description="Helical" evidence="4">
    <location>
        <begin position="71"/>
        <end position="93"/>
    </location>
</feature>
<feature type="transmembrane region" description="Helical" evidence="4">
    <location>
        <begin position="38"/>
        <end position="59"/>
    </location>
</feature>
<evidence type="ECO:0000313" key="6">
    <source>
        <dbReference type="Proteomes" id="UP000176221"/>
    </source>
</evidence>
<evidence type="ECO:0000256" key="2">
    <source>
        <dbReference type="ARBA" id="ARBA00022803"/>
    </source>
</evidence>
<dbReference type="PANTHER" id="PTHR45586">
    <property type="entry name" value="TPR REPEAT-CONTAINING PROTEIN PA4667"/>
    <property type="match status" value="1"/>
</dbReference>
<feature type="transmembrane region" description="Helical" evidence="4">
    <location>
        <begin position="392"/>
        <end position="413"/>
    </location>
</feature>
<feature type="transmembrane region" description="Helical" evidence="4">
    <location>
        <begin position="132"/>
        <end position="151"/>
    </location>
</feature>
<keyword evidence="1" id="KW-0677">Repeat</keyword>
<dbReference type="InterPro" id="IPR011990">
    <property type="entry name" value="TPR-like_helical_dom_sf"/>
</dbReference>
<dbReference type="STRING" id="1802319.A2928_02040"/>
<dbReference type="PROSITE" id="PS50005">
    <property type="entry name" value="TPR"/>
    <property type="match status" value="1"/>
</dbReference>
<dbReference type="InterPro" id="IPR019734">
    <property type="entry name" value="TPR_rpt"/>
</dbReference>
<feature type="transmembrane region" description="Helical" evidence="4">
    <location>
        <begin position="105"/>
        <end position="125"/>
    </location>
</feature>
<dbReference type="SUPFAM" id="SSF48452">
    <property type="entry name" value="TPR-like"/>
    <property type="match status" value="1"/>
</dbReference>
<dbReference type="Pfam" id="PF14559">
    <property type="entry name" value="TPR_19"/>
    <property type="match status" value="2"/>
</dbReference>
<keyword evidence="4" id="KW-0472">Membrane</keyword>
<reference evidence="5 6" key="1">
    <citation type="journal article" date="2016" name="Nat. Commun.">
        <title>Thousands of microbial genomes shed light on interconnected biogeochemical processes in an aquifer system.</title>
        <authorList>
            <person name="Anantharaman K."/>
            <person name="Brown C.T."/>
            <person name="Hug L.A."/>
            <person name="Sharon I."/>
            <person name="Castelle C.J."/>
            <person name="Probst A.J."/>
            <person name="Thomas B.C."/>
            <person name="Singh A."/>
            <person name="Wilkins M.J."/>
            <person name="Karaoz U."/>
            <person name="Brodie E.L."/>
            <person name="Williams K.H."/>
            <person name="Hubbard S.S."/>
            <person name="Banfield J.F."/>
        </authorList>
    </citation>
    <scope>NUCLEOTIDE SEQUENCE [LARGE SCALE GENOMIC DNA]</scope>
</reference>
<organism evidence="5 6">
    <name type="scientific">Candidatus Taylorbacteria bacterium RIFCSPLOWO2_01_FULL_45_15b</name>
    <dbReference type="NCBI Taxonomy" id="1802319"/>
    <lineage>
        <taxon>Bacteria</taxon>
        <taxon>Candidatus Tayloriibacteriota</taxon>
    </lineage>
</organism>
<feature type="transmembrane region" description="Helical" evidence="4">
    <location>
        <begin position="419"/>
        <end position="436"/>
    </location>
</feature>